<keyword evidence="2" id="KW-0489">Methyltransferase</keyword>
<keyword evidence="2" id="KW-0808">Transferase</keyword>
<evidence type="ECO:0000259" key="1">
    <source>
        <dbReference type="Pfam" id="PF13847"/>
    </source>
</evidence>
<keyword evidence="3" id="KW-1185">Reference proteome</keyword>
<name>A0A1X1Z4Q7_9MYCO</name>
<evidence type="ECO:0000313" key="3">
    <source>
        <dbReference type="Proteomes" id="UP000193529"/>
    </source>
</evidence>
<evidence type="ECO:0000313" key="2">
    <source>
        <dbReference type="EMBL" id="ORW18309.1"/>
    </source>
</evidence>
<accession>A0A1X1Z4Q7</accession>
<protein>
    <submittedName>
        <fullName evidence="2">SAM-dependent methyltransferase</fullName>
    </submittedName>
</protein>
<dbReference type="SUPFAM" id="SSF53335">
    <property type="entry name" value="S-adenosyl-L-methionine-dependent methyltransferases"/>
    <property type="match status" value="1"/>
</dbReference>
<sequence length="250" mass="27861">MTETEEYARRYFAEQEESNEEYWRRFGTTVDWAGKRVLEVGCGHGAMSVEIARAGATVIGVDLDEGRIAFANANLARRFPNLLDRVTFRAVDAASLPVDQKFDVIVSKDTFEHVGDVAALLKALGERLVRPGGRIYAGFSPLYYSPFGDHGRTGLKVPWAHAVLPRRLVCAAATRHNRRRVDSLLDIGLNGNTPDQFRAAFAASGLRLVDIAYNRGDKRLLPVLEKARQRFPRLDRFTTVSIYATFGADS</sequence>
<proteinExistence type="predicted"/>
<comment type="caution">
    <text evidence="2">The sequence shown here is derived from an EMBL/GenBank/DDBJ whole genome shotgun (WGS) entry which is preliminary data.</text>
</comment>
<organism evidence="2 3">
    <name type="scientific">Mycobacterium palustre</name>
    <dbReference type="NCBI Taxonomy" id="153971"/>
    <lineage>
        <taxon>Bacteria</taxon>
        <taxon>Bacillati</taxon>
        <taxon>Actinomycetota</taxon>
        <taxon>Actinomycetes</taxon>
        <taxon>Mycobacteriales</taxon>
        <taxon>Mycobacteriaceae</taxon>
        <taxon>Mycobacterium</taxon>
        <taxon>Mycobacterium simiae complex</taxon>
    </lineage>
</organism>
<dbReference type="STRING" id="153971.AWC19_19550"/>
<dbReference type="GO" id="GO:0010420">
    <property type="term" value="F:polyprenyldihydroxybenzoate methyltransferase activity"/>
    <property type="evidence" value="ECO:0007669"/>
    <property type="project" value="TreeGrafter"/>
</dbReference>
<dbReference type="CDD" id="cd02440">
    <property type="entry name" value="AdoMet_MTases"/>
    <property type="match status" value="1"/>
</dbReference>
<reference evidence="2 3" key="1">
    <citation type="submission" date="2016-01" db="EMBL/GenBank/DDBJ databases">
        <title>The new phylogeny of the genus Mycobacterium.</title>
        <authorList>
            <person name="Tarcisio F."/>
            <person name="Conor M."/>
            <person name="Antonella G."/>
            <person name="Elisabetta G."/>
            <person name="Giulia F.S."/>
            <person name="Sara T."/>
            <person name="Anna F."/>
            <person name="Clotilde B."/>
            <person name="Roberto B."/>
            <person name="Veronica D.S."/>
            <person name="Fabio R."/>
            <person name="Monica P."/>
            <person name="Olivier J."/>
            <person name="Enrico T."/>
            <person name="Nicola S."/>
        </authorList>
    </citation>
    <scope>NUCLEOTIDE SEQUENCE [LARGE SCALE GENOMIC DNA]</scope>
    <source>
        <strain evidence="2 3">DSM 44572</strain>
    </source>
</reference>
<dbReference type="EMBL" id="LQPJ01000140">
    <property type="protein sequence ID" value="ORW18309.1"/>
    <property type="molecule type" value="Genomic_DNA"/>
</dbReference>
<dbReference type="PANTHER" id="PTHR43464">
    <property type="entry name" value="METHYLTRANSFERASE"/>
    <property type="match status" value="1"/>
</dbReference>
<dbReference type="Pfam" id="PF13847">
    <property type="entry name" value="Methyltransf_31"/>
    <property type="match status" value="1"/>
</dbReference>
<dbReference type="RefSeq" id="WP_085080787.1">
    <property type="nucleotide sequence ID" value="NZ_JACKRZ010000412.1"/>
</dbReference>
<dbReference type="Gene3D" id="3.40.50.150">
    <property type="entry name" value="Vaccinia Virus protein VP39"/>
    <property type="match status" value="1"/>
</dbReference>
<dbReference type="InterPro" id="IPR025714">
    <property type="entry name" value="Methyltranfer_dom"/>
</dbReference>
<feature type="domain" description="Methyltransferase" evidence="1">
    <location>
        <begin position="34"/>
        <end position="136"/>
    </location>
</feature>
<dbReference type="PANTHER" id="PTHR43464:SF23">
    <property type="entry name" value="JUVENILE HORMONE ACID O-METHYLTRANSFERASE"/>
    <property type="match status" value="1"/>
</dbReference>
<gene>
    <name evidence="2" type="ORF">AWC19_19550</name>
</gene>
<dbReference type="GO" id="GO:0032259">
    <property type="term" value="P:methylation"/>
    <property type="evidence" value="ECO:0007669"/>
    <property type="project" value="UniProtKB-KW"/>
</dbReference>
<dbReference type="InterPro" id="IPR029063">
    <property type="entry name" value="SAM-dependent_MTases_sf"/>
</dbReference>
<dbReference type="AlphaFoldDB" id="A0A1X1Z4Q7"/>
<dbReference type="OrthoDB" id="3779937at2"/>
<dbReference type="Proteomes" id="UP000193529">
    <property type="component" value="Unassembled WGS sequence"/>
</dbReference>